<dbReference type="GO" id="GO:0006572">
    <property type="term" value="P:L-tyrosine catabolic process"/>
    <property type="evidence" value="ECO:0007669"/>
    <property type="project" value="UniProtKB-UniRule"/>
</dbReference>
<evidence type="ECO:0000256" key="2">
    <source>
        <dbReference type="PIRSR" id="PIRSR605959-3"/>
    </source>
</evidence>
<evidence type="ECO:0000256" key="1">
    <source>
        <dbReference type="PIRSR" id="PIRSR605959-2"/>
    </source>
</evidence>
<reference evidence="4 5" key="1">
    <citation type="submission" date="2020-01" db="EMBL/GenBank/DDBJ databases">
        <title>Draft genome sequence of Aspergillus udagawae IFM 46972.</title>
        <authorList>
            <person name="Takahashi H."/>
            <person name="Yaguchi T."/>
        </authorList>
    </citation>
    <scope>NUCLEOTIDE SEQUENCE [LARGE SCALE GENOMIC DNA]</scope>
    <source>
        <strain evidence="4 5">IFM 46972</strain>
    </source>
</reference>
<evidence type="ECO:0000313" key="5">
    <source>
        <dbReference type="Proteomes" id="UP000465221"/>
    </source>
</evidence>
<dbReference type="PANTHER" id="PTHR43069">
    <property type="entry name" value="FUMARYLACETOACETASE"/>
    <property type="match status" value="1"/>
</dbReference>
<comment type="cofactor">
    <cofactor evidence="3">
        <name>Mg(2+)</name>
        <dbReference type="ChEBI" id="CHEBI:18420"/>
    </cofactor>
    <cofactor evidence="3">
        <name>Ca(2+)</name>
        <dbReference type="ChEBI" id="CHEBI:29108"/>
    </cofactor>
</comment>
<accession>A0A8H3NJQ2</accession>
<keyword evidence="3" id="KW-0378">Hydrolase</keyword>
<protein>
    <recommendedName>
        <fullName evidence="3">Fumarylacetoacetase</fullName>
        <ecNumber evidence="3">3.7.1.2</ecNumber>
    </recommendedName>
    <alternativeName>
        <fullName evidence="3">Fumarylacetoacetate hydrolase</fullName>
    </alternativeName>
</protein>
<dbReference type="AlphaFoldDB" id="A0A8H3NJQ2"/>
<evidence type="ECO:0000313" key="4">
    <source>
        <dbReference type="EMBL" id="GFF35047.1"/>
    </source>
</evidence>
<dbReference type="GO" id="GO:0004334">
    <property type="term" value="F:fumarylacetoacetase activity"/>
    <property type="evidence" value="ECO:0007669"/>
    <property type="project" value="UniProtKB-UniRule"/>
</dbReference>
<dbReference type="EC" id="3.7.1.2" evidence="3"/>
<proteinExistence type="inferred from homology"/>
<dbReference type="GO" id="GO:1902000">
    <property type="term" value="P:homogentisate catabolic process"/>
    <property type="evidence" value="ECO:0007669"/>
    <property type="project" value="TreeGrafter"/>
</dbReference>
<keyword evidence="2 3" id="KW-0479">Metal-binding</keyword>
<feature type="binding site" evidence="2">
    <location>
        <position position="134"/>
    </location>
    <ligand>
        <name>Mg(2+)</name>
        <dbReference type="ChEBI" id="CHEBI:18420"/>
    </ligand>
</feature>
<dbReference type="Gene3D" id="3.90.850.10">
    <property type="entry name" value="Fumarylacetoacetase-like, C-terminal domain"/>
    <property type="match status" value="1"/>
</dbReference>
<dbReference type="InterPro" id="IPR036663">
    <property type="entry name" value="Fumarylacetoacetase_C_sf"/>
</dbReference>
<keyword evidence="2 3" id="KW-0460">Magnesium</keyword>
<dbReference type="EMBL" id="BLKC01000025">
    <property type="protein sequence ID" value="GFF35047.1"/>
    <property type="molecule type" value="Genomic_DNA"/>
</dbReference>
<feature type="binding site" evidence="1">
    <location>
        <position position="109"/>
    </location>
    <ligand>
        <name>substrate</name>
    </ligand>
</feature>
<feature type="binding site" evidence="2">
    <location>
        <position position="138"/>
    </location>
    <ligand>
        <name>Mg(2+)</name>
        <dbReference type="ChEBI" id="CHEBI:18420"/>
    </ligand>
</feature>
<dbReference type="GO" id="GO:0046872">
    <property type="term" value="F:metal ion binding"/>
    <property type="evidence" value="ECO:0007669"/>
    <property type="project" value="UniProtKB-UniRule"/>
</dbReference>
<organism evidence="4 5">
    <name type="scientific">Aspergillus udagawae</name>
    <dbReference type="NCBI Taxonomy" id="91492"/>
    <lineage>
        <taxon>Eukaryota</taxon>
        <taxon>Fungi</taxon>
        <taxon>Dikarya</taxon>
        <taxon>Ascomycota</taxon>
        <taxon>Pezizomycotina</taxon>
        <taxon>Eurotiomycetes</taxon>
        <taxon>Eurotiomycetidae</taxon>
        <taxon>Eurotiales</taxon>
        <taxon>Aspergillaceae</taxon>
        <taxon>Aspergillus</taxon>
        <taxon>Aspergillus subgen. Fumigati</taxon>
    </lineage>
</organism>
<keyword evidence="3" id="KW-0828">Tyrosine catabolism</keyword>
<evidence type="ECO:0000256" key="3">
    <source>
        <dbReference type="RuleBase" id="RU366008"/>
    </source>
</evidence>
<dbReference type="GO" id="GO:0006559">
    <property type="term" value="P:L-phenylalanine catabolic process"/>
    <property type="evidence" value="ECO:0007669"/>
    <property type="project" value="UniProtKB-UniRule"/>
</dbReference>
<dbReference type="Proteomes" id="UP000465221">
    <property type="component" value="Unassembled WGS sequence"/>
</dbReference>
<comment type="similarity">
    <text evidence="3">Belongs to the FAH family.</text>
</comment>
<dbReference type="InterPro" id="IPR036462">
    <property type="entry name" value="Fumarylacetoacetase_N_sf"/>
</dbReference>
<comment type="pathway">
    <text evidence="3">Amino-acid degradation; L-phenylalanine degradation; acetoacetate and fumarate from L-phenylalanine: step 6/6.</text>
</comment>
<dbReference type="SUPFAM" id="SSF63433">
    <property type="entry name" value="Fumarylacetoacetate hydrolase, FAH, N-terminal domain"/>
    <property type="match status" value="1"/>
</dbReference>
<gene>
    <name evidence="4" type="ORF">IFM46972_04427</name>
</gene>
<dbReference type="InterPro" id="IPR005959">
    <property type="entry name" value="Fumarylacetoacetase"/>
</dbReference>
<comment type="caution">
    <text evidence="4">The sequence shown here is derived from an EMBL/GenBank/DDBJ whole genome shotgun (WGS) entry which is preliminary data.</text>
</comment>
<comment type="catalytic activity">
    <reaction evidence="3">
        <text>4-fumarylacetoacetate + H2O = acetoacetate + fumarate + H(+)</text>
        <dbReference type="Rhea" id="RHEA:10244"/>
        <dbReference type="ChEBI" id="CHEBI:13705"/>
        <dbReference type="ChEBI" id="CHEBI:15377"/>
        <dbReference type="ChEBI" id="CHEBI:15378"/>
        <dbReference type="ChEBI" id="CHEBI:18034"/>
        <dbReference type="ChEBI" id="CHEBI:29806"/>
        <dbReference type="EC" id="3.7.1.2"/>
    </reaction>
</comment>
<dbReference type="SUPFAM" id="SSF56529">
    <property type="entry name" value="FAH"/>
    <property type="match status" value="1"/>
</dbReference>
<sequence length="242" mass="26892">MANLGVFELSRNFHVFKLTVVAYQNIFSYNINTERLHHDYFSINNLSFRVTLSSQHPQPQCATRLNNTIIFLGDSCHCTTVPAKDADEHIFRPVIPNNWSGGSTAVLKYQDREIAHSPLRVKEPATSKAPLNGKASETTISPLIITVDALAEPRISLPRRLQDIVDFNYAVSMKGELEHGASTTLLSESHARYLFWRCRQMGAHLASTGCDLRAGDMHGDGKWFHGGELCHTGRKGAFGVLG</sequence>
<keyword evidence="3" id="KW-0106">Calcium</keyword>
<dbReference type="UniPathway" id="UPA00139">
    <property type="reaction ID" value="UER00341"/>
</dbReference>
<dbReference type="PANTHER" id="PTHR43069:SF5">
    <property type="entry name" value="FUMARYLACETOACETASE"/>
    <property type="match status" value="1"/>
</dbReference>
<keyword evidence="3" id="KW-0585">Phenylalanine catabolism</keyword>
<name>A0A8H3NJQ2_9EURO</name>